<dbReference type="GO" id="GO:0016779">
    <property type="term" value="F:nucleotidyltransferase activity"/>
    <property type="evidence" value="ECO:0007669"/>
    <property type="project" value="UniProtKB-KW"/>
</dbReference>
<keyword evidence="1" id="KW-0808">Transferase</keyword>
<evidence type="ECO:0000313" key="2">
    <source>
        <dbReference type="Proteomes" id="UP000018372"/>
    </source>
</evidence>
<name>R5V8Y5_9BACT</name>
<comment type="caution">
    <text evidence="1">The sequence shown here is derived from an EMBL/GenBank/DDBJ whole genome shotgun (WGS) entry which is preliminary data.</text>
</comment>
<dbReference type="AlphaFoldDB" id="R5V8Y5"/>
<dbReference type="EMBL" id="CBAT010000104">
    <property type="protein sequence ID" value="CCZ87008.1"/>
    <property type="molecule type" value="Genomic_DNA"/>
</dbReference>
<organism evidence="1 2">
    <name type="scientific">Phocaeicola plebeius CAG:211</name>
    <dbReference type="NCBI Taxonomy" id="1263052"/>
    <lineage>
        <taxon>Bacteria</taxon>
        <taxon>Pseudomonadati</taxon>
        <taxon>Bacteroidota</taxon>
        <taxon>Bacteroidia</taxon>
        <taxon>Bacteroidales</taxon>
        <taxon>Bacteroidaceae</taxon>
        <taxon>Phocaeicola</taxon>
    </lineage>
</organism>
<protein>
    <submittedName>
        <fullName evidence="1">Sulfate adenylyltransferase subunit 2</fullName>
    </submittedName>
</protein>
<dbReference type="Proteomes" id="UP000018372">
    <property type="component" value="Unassembled WGS sequence"/>
</dbReference>
<evidence type="ECO:0000313" key="1">
    <source>
        <dbReference type="EMBL" id="CCZ87008.1"/>
    </source>
</evidence>
<sequence>MKKIRFRTLGCWPLTGAVESEADTIEKIVEEMMTTTKSERTTRVIDFDQEASMEQKKREGYF</sequence>
<gene>
    <name evidence="1" type="ORF">BN536_01841</name>
</gene>
<accession>R5V8Y5</accession>
<proteinExistence type="predicted"/>
<reference evidence="1" key="1">
    <citation type="submission" date="2012-11" db="EMBL/GenBank/DDBJ databases">
        <title>Dependencies among metagenomic species, viruses, plasmids and units of genetic variation.</title>
        <authorList>
            <person name="Nielsen H.B."/>
            <person name="Almeida M."/>
            <person name="Juncker A.S."/>
            <person name="Rasmussen S."/>
            <person name="Li J."/>
            <person name="Sunagawa S."/>
            <person name="Plichta D."/>
            <person name="Gautier L."/>
            <person name="Le Chatelier E."/>
            <person name="Peletier E."/>
            <person name="Bonde I."/>
            <person name="Nielsen T."/>
            <person name="Manichanh C."/>
            <person name="Arumugam M."/>
            <person name="Batto J."/>
            <person name="Santos M.B.Q.D."/>
            <person name="Blom N."/>
            <person name="Borruel N."/>
            <person name="Burgdorf K.S."/>
            <person name="Boumezbeur F."/>
            <person name="Casellas F."/>
            <person name="Dore J."/>
            <person name="Guarner F."/>
            <person name="Hansen T."/>
            <person name="Hildebrand F."/>
            <person name="Kaas R.S."/>
            <person name="Kennedy S."/>
            <person name="Kristiansen K."/>
            <person name="Kultima J.R."/>
            <person name="Leonard P."/>
            <person name="Levenez F."/>
            <person name="Lund O."/>
            <person name="Moumen B."/>
            <person name="Le Paslier D."/>
            <person name="Pons N."/>
            <person name="Pedersen O."/>
            <person name="Prifti E."/>
            <person name="Qin J."/>
            <person name="Raes J."/>
            <person name="Tap J."/>
            <person name="Tims S."/>
            <person name="Ussery D.W."/>
            <person name="Yamada T."/>
            <person name="MetaHit consortium"/>
            <person name="Renault P."/>
            <person name="Sicheritz-Ponten T."/>
            <person name="Bork P."/>
            <person name="Wang J."/>
            <person name="Brunak S."/>
            <person name="Ehrlich S.D."/>
        </authorList>
    </citation>
    <scope>NUCLEOTIDE SEQUENCE [LARGE SCALE GENOMIC DNA]</scope>
</reference>
<keyword evidence="1" id="KW-0548">Nucleotidyltransferase</keyword>